<protein>
    <recommendedName>
        <fullName evidence="7">VWFC domain-containing protein</fullName>
    </recommendedName>
</protein>
<dbReference type="Gene3D" id="2.10.70.10">
    <property type="entry name" value="Complement Module, domain 1"/>
    <property type="match status" value="1"/>
</dbReference>
<evidence type="ECO:0000313" key="5">
    <source>
        <dbReference type="EnsemblMetazoa" id="G32081.8:cds"/>
    </source>
</evidence>
<dbReference type="SMART" id="SM00289">
    <property type="entry name" value="WR1"/>
    <property type="match status" value="2"/>
</dbReference>
<dbReference type="Proteomes" id="UP000005408">
    <property type="component" value="Unassembled WGS sequence"/>
</dbReference>
<evidence type="ECO:0000256" key="2">
    <source>
        <dbReference type="ARBA" id="ARBA00022525"/>
    </source>
</evidence>
<evidence type="ECO:0000256" key="1">
    <source>
        <dbReference type="ARBA" id="ARBA00004613"/>
    </source>
</evidence>
<dbReference type="GO" id="GO:0005576">
    <property type="term" value="C:extracellular region"/>
    <property type="evidence" value="ECO:0007669"/>
    <property type="project" value="UniProtKB-SubCell"/>
</dbReference>
<feature type="region of interest" description="Disordered" evidence="3">
    <location>
        <begin position="302"/>
        <end position="350"/>
    </location>
</feature>
<keyword evidence="6" id="KW-1185">Reference proteome</keyword>
<dbReference type="PROSITE" id="PS00118">
    <property type="entry name" value="PA2_HIS"/>
    <property type="match status" value="1"/>
</dbReference>
<name>A0A8W8MAI9_MAGGI</name>
<evidence type="ECO:0000256" key="4">
    <source>
        <dbReference type="SAM" id="SignalP"/>
    </source>
</evidence>
<dbReference type="OrthoDB" id="8045763at2759"/>
<evidence type="ECO:0000313" key="6">
    <source>
        <dbReference type="Proteomes" id="UP000005408"/>
    </source>
</evidence>
<keyword evidence="2" id="KW-0964">Secreted</keyword>
<evidence type="ECO:0000256" key="3">
    <source>
        <dbReference type="SAM" id="MobiDB-lite"/>
    </source>
</evidence>
<proteinExistence type="predicted"/>
<comment type="subcellular location">
    <subcellularLocation>
        <location evidence="1">Secreted</location>
    </subcellularLocation>
</comment>
<feature type="compositionally biased region" description="Basic and acidic residues" evidence="3">
    <location>
        <begin position="338"/>
        <end position="350"/>
    </location>
</feature>
<dbReference type="SUPFAM" id="SSF57603">
    <property type="entry name" value="FnI-like domain"/>
    <property type="match status" value="2"/>
</dbReference>
<feature type="chain" id="PRO_5036503873" description="VWFC domain-containing protein" evidence="4">
    <location>
        <begin position="19"/>
        <end position="350"/>
    </location>
</feature>
<dbReference type="InterPro" id="IPR033113">
    <property type="entry name" value="PLA2_histidine"/>
</dbReference>
<dbReference type="AlphaFoldDB" id="A0A8W8MAI9"/>
<keyword evidence="4" id="KW-0732">Signal</keyword>
<evidence type="ECO:0008006" key="7">
    <source>
        <dbReference type="Google" id="ProtNLM"/>
    </source>
</evidence>
<sequence>MATVRIAVFLATFHIALGILNPWEPEVDPALRCPYGRHHTEIGNQANCNLLGVSCTEGYFCSGDTQDKNGRCCKTHNPCTTGAPYHVEGDAPACLRGDFRCPHGYTCVGTAYSSSVCCPGSGHSGPYIPDHSNQGLGCIADGGLYQPGEVFYNIAGDRCTCTITGRATCIPNSHKLPSGADRYCTAFDRSYRPGQRFVASDGCNECTCEPDGGIQCSRYPCPDFSVDRRHGTPGQLYCTFEDIHYSRGQTFTSTDGCRQCTCGNNGRVSCQRRQCNGFPDPGSSIGFPIGLPDGRRPIALPDGRTQRVGFPEDRDSIGFPRSGGQIGFSNSGSSISRGGDHGHDHGHSHK</sequence>
<dbReference type="EnsemblMetazoa" id="G32081.8">
    <property type="protein sequence ID" value="G32081.8:cds"/>
    <property type="gene ID" value="G32081"/>
</dbReference>
<accession>A0A8W8MAI9</accession>
<feature type="signal peptide" evidence="4">
    <location>
        <begin position="1"/>
        <end position="18"/>
    </location>
</feature>
<organism evidence="5 6">
    <name type="scientific">Magallana gigas</name>
    <name type="common">Pacific oyster</name>
    <name type="synonym">Crassostrea gigas</name>
    <dbReference type="NCBI Taxonomy" id="29159"/>
    <lineage>
        <taxon>Eukaryota</taxon>
        <taxon>Metazoa</taxon>
        <taxon>Spiralia</taxon>
        <taxon>Lophotrochozoa</taxon>
        <taxon>Mollusca</taxon>
        <taxon>Bivalvia</taxon>
        <taxon>Autobranchia</taxon>
        <taxon>Pteriomorphia</taxon>
        <taxon>Ostreida</taxon>
        <taxon>Ostreoidea</taxon>
        <taxon>Ostreidae</taxon>
        <taxon>Magallana</taxon>
    </lineage>
</organism>
<reference evidence="5" key="1">
    <citation type="submission" date="2022-08" db="UniProtKB">
        <authorList>
            <consortium name="EnsemblMetazoa"/>
        </authorList>
    </citation>
    <scope>IDENTIFICATION</scope>
    <source>
        <strain evidence="5">05x7-T-G4-1.051#20</strain>
    </source>
</reference>
<dbReference type="OMA" id="CCKTHNP"/>
<dbReference type="InterPro" id="IPR006150">
    <property type="entry name" value="Cys_repeat_1"/>
</dbReference>